<keyword evidence="4" id="KW-1185">Reference proteome</keyword>
<dbReference type="Proteomes" id="UP001642409">
    <property type="component" value="Unassembled WGS sequence"/>
</dbReference>
<name>A0AA86Q9K1_9EUKA</name>
<dbReference type="EMBL" id="CAXDID020000068">
    <property type="protein sequence ID" value="CAL6013402.1"/>
    <property type="molecule type" value="Genomic_DNA"/>
</dbReference>
<dbReference type="AlphaFoldDB" id="A0AA86Q9K1"/>
<gene>
    <name evidence="3" type="ORF">HINF_LOCUS23771</name>
    <name evidence="2" type="ORF">HINF_LOCUS36382</name>
</gene>
<accession>A0AA86Q9K1</accession>
<comment type="caution">
    <text evidence="2">The sequence shown here is derived from an EMBL/GenBank/DDBJ whole genome shotgun (WGS) entry which is preliminary data.</text>
</comment>
<proteinExistence type="predicted"/>
<dbReference type="EMBL" id="CATOUU010000790">
    <property type="protein sequence ID" value="CAI9948737.1"/>
    <property type="molecule type" value="Genomic_DNA"/>
</dbReference>
<evidence type="ECO:0000313" key="3">
    <source>
        <dbReference type="EMBL" id="CAL6013402.1"/>
    </source>
</evidence>
<keyword evidence="1" id="KW-0812">Transmembrane</keyword>
<keyword evidence="1" id="KW-0472">Membrane</keyword>
<evidence type="ECO:0000256" key="1">
    <source>
        <dbReference type="SAM" id="Phobius"/>
    </source>
</evidence>
<organism evidence="2">
    <name type="scientific">Hexamita inflata</name>
    <dbReference type="NCBI Taxonomy" id="28002"/>
    <lineage>
        <taxon>Eukaryota</taxon>
        <taxon>Metamonada</taxon>
        <taxon>Diplomonadida</taxon>
        <taxon>Hexamitidae</taxon>
        <taxon>Hexamitinae</taxon>
        <taxon>Hexamita</taxon>
    </lineage>
</organism>
<reference evidence="2" key="1">
    <citation type="submission" date="2023-06" db="EMBL/GenBank/DDBJ databases">
        <authorList>
            <person name="Kurt Z."/>
        </authorList>
    </citation>
    <scope>NUCLEOTIDE SEQUENCE</scope>
</reference>
<evidence type="ECO:0000313" key="4">
    <source>
        <dbReference type="Proteomes" id="UP001642409"/>
    </source>
</evidence>
<feature type="transmembrane region" description="Helical" evidence="1">
    <location>
        <begin position="516"/>
        <end position="540"/>
    </location>
</feature>
<keyword evidence="1" id="KW-1133">Transmembrane helix</keyword>
<reference evidence="3 4" key="2">
    <citation type="submission" date="2024-07" db="EMBL/GenBank/DDBJ databases">
        <authorList>
            <person name="Akdeniz Z."/>
        </authorList>
    </citation>
    <scope>NUCLEOTIDE SEQUENCE [LARGE SCALE GENOMIC DNA]</scope>
</reference>
<protein>
    <submittedName>
        <fullName evidence="2">Uncharacterized protein</fullName>
    </submittedName>
</protein>
<sequence>MILQQIFILNELIRSQKKEVFNCYDNKADINIFDDSKKIIISLNSMHEPQCIFPHGVQVSTELDSLTNYEPSIYLYDYDYNSTQEISMVCEDVTCSNLQNTQTGMIVVESKTHVTYLQVGSVRVSRGQSMSCFHDDDSYVEVLDGAIVVNLFPTHSCLESIVMPDQVTIKTPHQAQVFIVYNDGSVSVHDPMIIDPLSLVFNPMREWQESQVGVRIKLSRPGISDHFIQSVSNGVVTKAVKKVLVKLYFTTDEASSTPLIKISQTTMNYYKFVGMLDAYQTMSIQLTNDGFITRKTKGALMDQNNLYLQSFGVTSYVAEYIFIPYDVGKTDQFWFRLISTKTTNYMVSDNQVQSSCSTRFPGQGCEQLAQELAQFSVQELFITVNLYYYKDEQIITNYTGAVSQITDSCFSDSVLDYDVVEQKALFIININEKSQNCAIEENDALTVKISFGNGTLIKTFDLDCIPGQQSYGIENIDLSNKPEIRVAFYEENVFEDAVSITKYVLYQQSEVASKSILILIYVLVTNLVFTILYTCAKFLILPLFNKNEQKNSILLKSTKHLQRIFIYLRLSTPIINDISKPHCNEKLILTASVILASSNIRSCNFTWR</sequence>
<evidence type="ECO:0000313" key="2">
    <source>
        <dbReference type="EMBL" id="CAI9948737.1"/>
    </source>
</evidence>